<reference evidence="8 9" key="1">
    <citation type="submission" date="2019-09" db="EMBL/GenBank/DDBJ databases">
        <authorList>
            <person name="Chandra G."/>
            <person name="Truman W A."/>
        </authorList>
    </citation>
    <scope>NUCLEOTIDE SEQUENCE [LARGE SCALE GENOMIC DNA]</scope>
    <source>
        <strain evidence="8">PS710</strain>
    </source>
</reference>
<dbReference type="InterPro" id="IPR003661">
    <property type="entry name" value="HisK_dim/P_dom"/>
</dbReference>
<comment type="catalytic activity">
    <reaction evidence="1">
        <text>ATP + protein L-histidine = ADP + protein N-phospho-L-histidine.</text>
        <dbReference type="EC" id="2.7.13.3"/>
    </reaction>
</comment>
<dbReference type="EC" id="2.7.13.3" evidence="2"/>
<dbReference type="Proteomes" id="UP000381093">
    <property type="component" value="Unassembled WGS sequence"/>
</dbReference>
<dbReference type="InterPro" id="IPR036890">
    <property type="entry name" value="HATPase_C_sf"/>
</dbReference>
<evidence type="ECO:0000313" key="8">
    <source>
        <dbReference type="EMBL" id="VVO24705.1"/>
    </source>
</evidence>
<dbReference type="Pfam" id="PF02518">
    <property type="entry name" value="HATPase_c"/>
    <property type="match status" value="1"/>
</dbReference>
<dbReference type="AlphaFoldDB" id="A0A5E7ED24"/>
<organism evidence="8 9">
    <name type="scientific">Pseudomonas fluorescens</name>
    <dbReference type="NCBI Taxonomy" id="294"/>
    <lineage>
        <taxon>Bacteria</taxon>
        <taxon>Pseudomonadati</taxon>
        <taxon>Pseudomonadota</taxon>
        <taxon>Gammaproteobacteria</taxon>
        <taxon>Pseudomonadales</taxon>
        <taxon>Pseudomonadaceae</taxon>
        <taxon>Pseudomonas</taxon>
    </lineage>
</organism>
<evidence type="ECO:0000259" key="7">
    <source>
        <dbReference type="PROSITE" id="PS50109"/>
    </source>
</evidence>
<evidence type="ECO:0000313" key="9">
    <source>
        <dbReference type="Proteomes" id="UP000381093"/>
    </source>
</evidence>
<protein>
    <recommendedName>
        <fullName evidence="2">histidine kinase</fullName>
        <ecNumber evidence="2">2.7.13.3</ecNumber>
    </recommendedName>
</protein>
<dbReference type="SUPFAM" id="SSF47384">
    <property type="entry name" value="Homodimeric domain of signal transducing histidine kinase"/>
    <property type="match status" value="1"/>
</dbReference>
<evidence type="ECO:0000256" key="4">
    <source>
        <dbReference type="ARBA" id="ARBA00022679"/>
    </source>
</evidence>
<keyword evidence="3" id="KW-0597">Phosphoprotein</keyword>
<dbReference type="GO" id="GO:0000155">
    <property type="term" value="F:phosphorelay sensor kinase activity"/>
    <property type="evidence" value="ECO:0007669"/>
    <property type="project" value="InterPro"/>
</dbReference>
<dbReference type="InterPro" id="IPR004358">
    <property type="entry name" value="Sig_transdc_His_kin-like_C"/>
</dbReference>
<evidence type="ECO:0000256" key="6">
    <source>
        <dbReference type="SAM" id="Coils"/>
    </source>
</evidence>
<dbReference type="Gene3D" id="1.10.287.130">
    <property type="match status" value="1"/>
</dbReference>
<dbReference type="Gene3D" id="3.30.565.10">
    <property type="entry name" value="Histidine kinase-like ATPase, C-terminal domain"/>
    <property type="match status" value="1"/>
</dbReference>
<gene>
    <name evidence="8" type="primary">sasA_12</name>
    <name evidence="8" type="ORF">PS710_04532</name>
</gene>
<dbReference type="FunFam" id="3.30.565.10:FF:000006">
    <property type="entry name" value="Sensor histidine kinase WalK"/>
    <property type="match status" value="1"/>
</dbReference>
<evidence type="ECO:0000256" key="3">
    <source>
        <dbReference type="ARBA" id="ARBA00022553"/>
    </source>
</evidence>
<dbReference type="InterPro" id="IPR005467">
    <property type="entry name" value="His_kinase_dom"/>
</dbReference>
<dbReference type="EMBL" id="CABVHW010000018">
    <property type="protein sequence ID" value="VVO24705.1"/>
    <property type="molecule type" value="Genomic_DNA"/>
</dbReference>
<dbReference type="PANTHER" id="PTHR43547:SF2">
    <property type="entry name" value="HYBRID SIGNAL TRANSDUCTION HISTIDINE KINASE C"/>
    <property type="match status" value="1"/>
</dbReference>
<evidence type="ECO:0000256" key="2">
    <source>
        <dbReference type="ARBA" id="ARBA00012438"/>
    </source>
</evidence>
<dbReference type="GO" id="GO:0005886">
    <property type="term" value="C:plasma membrane"/>
    <property type="evidence" value="ECO:0007669"/>
    <property type="project" value="UniProtKB-ARBA"/>
</dbReference>
<sequence>MGVGQPGSADERTIMNEANSKNEQAMATAARELFLLGQKTVEARAVLAALQKELSEANTQLVDSQQVEQLIEANQQLVLAILLAQSDAEKPQRSAEEHQRYLEMRDTNEQLVRAVLSAQHLQASAEHSLAQQRNILTLVAHELRNPLTPISMIAGRLVRVPREELPRMQALIEGQVQHMSRLVDDLLDVSRVSTGKLRLDRRIVDMVQIIQEAIAVCSPVMAAHHLYFTAELPEGALAVNGDPVRLTQILGNLLGNAAKYTQAGGTVTLSVTTEDNLLQMSIGDNGIGISAKALPFIFEPFVQDVHAVDFNRAGLGIGLTVVRELVEAHGGTVIGMSDGDGKGSTFIVTLPLAV</sequence>
<dbReference type="CDD" id="cd00075">
    <property type="entry name" value="HATPase"/>
    <property type="match status" value="1"/>
</dbReference>
<dbReference type="PROSITE" id="PS50109">
    <property type="entry name" value="HIS_KIN"/>
    <property type="match status" value="1"/>
</dbReference>
<dbReference type="CDD" id="cd00082">
    <property type="entry name" value="HisKA"/>
    <property type="match status" value="1"/>
</dbReference>
<dbReference type="InterPro" id="IPR003594">
    <property type="entry name" value="HATPase_dom"/>
</dbReference>
<keyword evidence="6" id="KW-0175">Coiled coil</keyword>
<name>A0A5E7ED24_PSEFL</name>
<proteinExistence type="predicted"/>
<evidence type="ECO:0000256" key="1">
    <source>
        <dbReference type="ARBA" id="ARBA00000085"/>
    </source>
</evidence>
<feature type="coiled-coil region" evidence="6">
    <location>
        <begin position="40"/>
        <end position="67"/>
    </location>
</feature>
<dbReference type="PANTHER" id="PTHR43547">
    <property type="entry name" value="TWO-COMPONENT HISTIDINE KINASE"/>
    <property type="match status" value="1"/>
</dbReference>
<keyword evidence="4 8" id="KW-0808">Transferase</keyword>
<feature type="domain" description="Histidine kinase" evidence="7">
    <location>
        <begin position="138"/>
        <end position="354"/>
    </location>
</feature>
<dbReference type="Pfam" id="PF00512">
    <property type="entry name" value="HisKA"/>
    <property type="match status" value="1"/>
</dbReference>
<dbReference type="PRINTS" id="PR00344">
    <property type="entry name" value="BCTRLSENSOR"/>
</dbReference>
<dbReference type="SMART" id="SM00388">
    <property type="entry name" value="HisKA"/>
    <property type="match status" value="1"/>
</dbReference>
<accession>A0A5E7ED24</accession>
<dbReference type="SUPFAM" id="SSF55874">
    <property type="entry name" value="ATPase domain of HSP90 chaperone/DNA topoisomerase II/histidine kinase"/>
    <property type="match status" value="1"/>
</dbReference>
<keyword evidence="5 8" id="KW-0418">Kinase</keyword>
<dbReference type="SMART" id="SM00387">
    <property type="entry name" value="HATPase_c"/>
    <property type="match status" value="1"/>
</dbReference>
<dbReference type="InterPro" id="IPR036097">
    <property type="entry name" value="HisK_dim/P_sf"/>
</dbReference>
<evidence type="ECO:0000256" key="5">
    <source>
        <dbReference type="ARBA" id="ARBA00022777"/>
    </source>
</evidence>